<dbReference type="PROSITE" id="PS51186">
    <property type="entry name" value="GNAT"/>
    <property type="match status" value="1"/>
</dbReference>
<dbReference type="PANTHER" id="PTHR10545">
    <property type="entry name" value="DIAMINE N-ACETYLTRANSFERASE"/>
    <property type="match status" value="1"/>
</dbReference>
<dbReference type="SUPFAM" id="SSF55729">
    <property type="entry name" value="Acyl-CoA N-acyltransferases (Nat)"/>
    <property type="match status" value="1"/>
</dbReference>
<evidence type="ECO:0000259" key="3">
    <source>
        <dbReference type="PROSITE" id="PS51186"/>
    </source>
</evidence>
<feature type="domain" description="N-acetyltransferase" evidence="3">
    <location>
        <begin position="2"/>
        <end position="155"/>
    </location>
</feature>
<sequence length="156" mass="16854">MLEVRLSSASDHAALAALFEEMQAHYDVPCPPREKILEGLASMPTGTEILVATQREIVGFAAITPVYPGPGLGSGLFLKELFVSKQHRGSGVGKSLIQGLAKLALERGHARIDWTADRDNPRLRAFYEGLGGVPKPEKLFYRFEGSALHEAAKQGG</sequence>
<dbReference type="Proteomes" id="UP001237780">
    <property type="component" value="Unassembled WGS sequence"/>
</dbReference>
<keyword evidence="1" id="KW-0808">Transferase</keyword>
<keyword evidence="2" id="KW-0012">Acyltransferase</keyword>
<name>A0ABU0SAA4_9HYPH</name>
<evidence type="ECO:0000313" key="4">
    <source>
        <dbReference type="EMBL" id="MDQ0997698.1"/>
    </source>
</evidence>
<evidence type="ECO:0000256" key="1">
    <source>
        <dbReference type="ARBA" id="ARBA00022679"/>
    </source>
</evidence>
<gene>
    <name evidence="4" type="ORF">QFZ34_002880</name>
</gene>
<proteinExistence type="predicted"/>
<evidence type="ECO:0000256" key="2">
    <source>
        <dbReference type="ARBA" id="ARBA00023315"/>
    </source>
</evidence>
<keyword evidence="5" id="KW-1185">Reference proteome</keyword>
<dbReference type="Gene3D" id="3.40.630.30">
    <property type="match status" value="1"/>
</dbReference>
<evidence type="ECO:0000313" key="5">
    <source>
        <dbReference type="Proteomes" id="UP001237780"/>
    </source>
</evidence>
<dbReference type="Pfam" id="PF00583">
    <property type="entry name" value="Acetyltransf_1"/>
    <property type="match status" value="1"/>
</dbReference>
<dbReference type="PANTHER" id="PTHR10545:SF29">
    <property type="entry name" value="GH14572P-RELATED"/>
    <property type="match status" value="1"/>
</dbReference>
<reference evidence="4 5" key="1">
    <citation type="submission" date="2023-07" db="EMBL/GenBank/DDBJ databases">
        <title>Comparative genomics of wheat-associated soil bacteria to identify genetic determinants of phenazine resistance.</title>
        <authorList>
            <person name="Mouncey N."/>
        </authorList>
    </citation>
    <scope>NUCLEOTIDE SEQUENCE [LARGE SCALE GENOMIC DNA]</scope>
    <source>
        <strain evidence="4 5">W4I11</strain>
    </source>
</reference>
<organism evidence="4 5">
    <name type="scientific">Phyllobacterium ifriqiyense</name>
    <dbReference type="NCBI Taxonomy" id="314238"/>
    <lineage>
        <taxon>Bacteria</taxon>
        <taxon>Pseudomonadati</taxon>
        <taxon>Pseudomonadota</taxon>
        <taxon>Alphaproteobacteria</taxon>
        <taxon>Hyphomicrobiales</taxon>
        <taxon>Phyllobacteriaceae</taxon>
        <taxon>Phyllobacterium</taxon>
    </lineage>
</organism>
<accession>A0ABU0SAA4</accession>
<dbReference type="EMBL" id="JAUSZT010000003">
    <property type="protein sequence ID" value="MDQ0997698.1"/>
    <property type="molecule type" value="Genomic_DNA"/>
</dbReference>
<protein>
    <submittedName>
        <fullName evidence="4">GNAT superfamily N-acetyltransferase</fullName>
    </submittedName>
</protein>
<dbReference type="InterPro" id="IPR016181">
    <property type="entry name" value="Acyl_CoA_acyltransferase"/>
</dbReference>
<comment type="caution">
    <text evidence="4">The sequence shown here is derived from an EMBL/GenBank/DDBJ whole genome shotgun (WGS) entry which is preliminary data.</text>
</comment>
<dbReference type="InterPro" id="IPR000182">
    <property type="entry name" value="GNAT_dom"/>
</dbReference>
<dbReference type="CDD" id="cd04301">
    <property type="entry name" value="NAT_SF"/>
    <property type="match status" value="1"/>
</dbReference>
<dbReference type="InterPro" id="IPR051016">
    <property type="entry name" value="Diverse_Substrate_AcTransf"/>
</dbReference>